<keyword evidence="1" id="KW-0812">Transmembrane</keyword>
<gene>
    <name evidence="2" type="ORF">UV41_C0013G0011</name>
</gene>
<protein>
    <submittedName>
        <fullName evidence="2">Uncharacterized protein</fullName>
    </submittedName>
</protein>
<reference evidence="2 3" key="1">
    <citation type="journal article" date="2015" name="Nature">
        <title>rRNA introns, odd ribosomes, and small enigmatic genomes across a large radiation of phyla.</title>
        <authorList>
            <person name="Brown C.T."/>
            <person name="Hug L.A."/>
            <person name="Thomas B.C."/>
            <person name="Sharon I."/>
            <person name="Castelle C.J."/>
            <person name="Singh A."/>
            <person name="Wilkins M.J."/>
            <person name="Williams K.H."/>
            <person name="Banfield J.F."/>
        </authorList>
    </citation>
    <scope>NUCLEOTIDE SEQUENCE [LARGE SCALE GENOMIC DNA]</scope>
</reference>
<organism evidence="2 3">
    <name type="scientific">Candidatus Daviesbacteria bacterium GW2011_GWA2_42_7</name>
    <dbReference type="NCBI Taxonomy" id="1618425"/>
    <lineage>
        <taxon>Bacteria</taxon>
        <taxon>Candidatus Daviesiibacteriota</taxon>
    </lineage>
</organism>
<evidence type="ECO:0000313" key="2">
    <source>
        <dbReference type="EMBL" id="KKS70791.1"/>
    </source>
</evidence>
<name>A0A0G1DIZ0_9BACT</name>
<feature type="transmembrane region" description="Helical" evidence="1">
    <location>
        <begin position="7"/>
        <end position="27"/>
    </location>
</feature>
<keyword evidence="1" id="KW-1133">Transmembrane helix</keyword>
<dbReference type="EMBL" id="LCEJ01000013">
    <property type="protein sequence ID" value="KKS70791.1"/>
    <property type="molecule type" value="Genomic_DNA"/>
</dbReference>
<comment type="caution">
    <text evidence="2">The sequence shown here is derived from an EMBL/GenBank/DDBJ whole genome shotgun (WGS) entry which is preliminary data.</text>
</comment>
<sequence length="74" mass="7618">MSLAVTLIIIGLVIGFLAFCFAALNMFRGVTSPSFSFGGMIAGHLGAMVVMAFGGLLFAVGVILGIINALNLIR</sequence>
<dbReference type="Proteomes" id="UP000034785">
    <property type="component" value="Unassembled WGS sequence"/>
</dbReference>
<feature type="transmembrane region" description="Helical" evidence="1">
    <location>
        <begin position="47"/>
        <end position="73"/>
    </location>
</feature>
<proteinExistence type="predicted"/>
<dbReference type="AlphaFoldDB" id="A0A0G1DIZ0"/>
<keyword evidence="1" id="KW-0472">Membrane</keyword>
<evidence type="ECO:0000313" key="3">
    <source>
        <dbReference type="Proteomes" id="UP000034785"/>
    </source>
</evidence>
<evidence type="ECO:0000256" key="1">
    <source>
        <dbReference type="SAM" id="Phobius"/>
    </source>
</evidence>
<accession>A0A0G1DIZ0</accession>